<organism evidence="4 5">
    <name type="scientific">Gemmata algarum</name>
    <dbReference type="NCBI Taxonomy" id="2975278"/>
    <lineage>
        <taxon>Bacteria</taxon>
        <taxon>Pseudomonadati</taxon>
        <taxon>Planctomycetota</taxon>
        <taxon>Planctomycetia</taxon>
        <taxon>Gemmatales</taxon>
        <taxon>Gemmataceae</taxon>
        <taxon>Gemmata</taxon>
    </lineage>
</organism>
<feature type="compositionally biased region" description="Basic and acidic residues" evidence="1">
    <location>
        <begin position="91"/>
        <end position="103"/>
    </location>
</feature>
<dbReference type="RefSeq" id="WP_320685507.1">
    <property type="nucleotide sequence ID" value="NZ_JAXBLV010000040.1"/>
</dbReference>
<dbReference type="InterPro" id="IPR052344">
    <property type="entry name" value="Transposase-related"/>
</dbReference>
<gene>
    <name evidence="4" type="ORF">R5W23_005748</name>
</gene>
<comment type="caution">
    <text evidence="4">The sequence shown here is derived from an EMBL/GenBank/DDBJ whole genome shotgun (WGS) entry which is preliminary data.</text>
</comment>
<reference evidence="5" key="1">
    <citation type="journal article" date="2023" name="Mar. Drugs">
        <title>Gemmata algarum, a Novel Planctomycete Isolated from an Algal Mat, Displays Antimicrobial Activity.</title>
        <authorList>
            <person name="Kumar G."/>
            <person name="Kallscheuer N."/>
            <person name="Kashif M."/>
            <person name="Ahamad S."/>
            <person name="Jagadeeshwari U."/>
            <person name="Pannikurungottu S."/>
            <person name="Haufschild T."/>
            <person name="Kabuu M."/>
            <person name="Sasikala C."/>
            <person name="Jogler C."/>
            <person name="Ramana C."/>
        </authorList>
    </citation>
    <scope>NUCLEOTIDE SEQUENCE [LARGE SCALE GENOMIC DNA]</scope>
    <source>
        <strain evidence="5">JC673</strain>
    </source>
</reference>
<sequence length="476" mass="52808">MTAVAPILDSAFVAAFRSGTLTADQAEAVLPRDRAATIFFLLQLSTTLGSPAPAGGAHTPSGTVPPDAKPSAKPRRKKRGAVPGHPGATRPRPERVDRHESHRLPACPDCGGELSRTARTRTRLVEDIPDDLRPEVTEHTIHRDWCPCCKKQVEPRVPDALPNCTLGNRTVVLSAWLHYGLGVTTRQIVDVFNGHLHLPITDGGLTQMWHRLAAVLGPWYEQVHRRGLDAGVLHADETGWRVEGRTWWRWCFATTDATYYRIDESRGHPALDPFFVEEFGGILVTDFWAAYDAVGRTKQKCWPHLLRELKEVDAGSHAGGDWPGFAKRLRRVFGDAVRLELTRGVTPEEEYDLKLSRLHGRIVELSVGDWSNPHAVRLAKRLYKYGEQLLTFVAFEGVPSSNNHAEREVRPAVQMRKVSFGNQSERGAATRGILMGVCRTLRNRGLDPLPAILDALRTYAATGTLPPMPERDNSGS</sequence>
<protein>
    <submittedName>
        <fullName evidence="4">IS66 family transposase</fullName>
    </submittedName>
</protein>
<feature type="region of interest" description="Disordered" evidence="1">
    <location>
        <begin position="51"/>
        <end position="111"/>
    </location>
</feature>
<evidence type="ECO:0000259" key="2">
    <source>
        <dbReference type="Pfam" id="PF03050"/>
    </source>
</evidence>
<dbReference type="InterPro" id="IPR004291">
    <property type="entry name" value="Transposase_IS66_central"/>
</dbReference>
<dbReference type="Pfam" id="PF13005">
    <property type="entry name" value="zf-IS66"/>
    <property type="match status" value="1"/>
</dbReference>
<keyword evidence="5" id="KW-1185">Reference proteome</keyword>
<feature type="domain" description="Transposase IS66 central" evidence="2">
    <location>
        <begin position="167"/>
        <end position="429"/>
    </location>
</feature>
<feature type="domain" description="Transposase IS66 zinc-finger binding" evidence="3">
    <location>
        <begin position="106"/>
        <end position="149"/>
    </location>
</feature>
<dbReference type="InterPro" id="IPR024474">
    <property type="entry name" value="Znf_dom_IS66"/>
</dbReference>
<dbReference type="NCBIfam" id="NF033517">
    <property type="entry name" value="transpos_IS66"/>
    <property type="match status" value="1"/>
</dbReference>
<dbReference type="EMBL" id="JAXBLV010000040">
    <property type="protein sequence ID" value="MDY3558609.1"/>
    <property type="molecule type" value="Genomic_DNA"/>
</dbReference>
<evidence type="ECO:0000313" key="5">
    <source>
        <dbReference type="Proteomes" id="UP001272242"/>
    </source>
</evidence>
<dbReference type="PANTHER" id="PTHR33678:SF2">
    <property type="match status" value="1"/>
</dbReference>
<evidence type="ECO:0000313" key="4">
    <source>
        <dbReference type="EMBL" id="MDY3558609.1"/>
    </source>
</evidence>
<dbReference type="Proteomes" id="UP001272242">
    <property type="component" value="Unassembled WGS sequence"/>
</dbReference>
<accession>A0ABU5ETM6</accession>
<evidence type="ECO:0000259" key="3">
    <source>
        <dbReference type="Pfam" id="PF13005"/>
    </source>
</evidence>
<proteinExistence type="predicted"/>
<dbReference type="PANTHER" id="PTHR33678">
    <property type="entry name" value="BLL1576 PROTEIN"/>
    <property type="match status" value="1"/>
</dbReference>
<evidence type="ECO:0000256" key="1">
    <source>
        <dbReference type="SAM" id="MobiDB-lite"/>
    </source>
</evidence>
<name>A0ABU5ETM6_9BACT</name>
<dbReference type="Pfam" id="PF03050">
    <property type="entry name" value="DDE_Tnp_IS66"/>
    <property type="match status" value="1"/>
</dbReference>